<keyword evidence="1" id="KW-1133">Transmembrane helix</keyword>
<proteinExistence type="predicted"/>
<feature type="transmembrane region" description="Helical" evidence="1">
    <location>
        <begin position="201"/>
        <end position="218"/>
    </location>
</feature>
<dbReference type="RefSeq" id="WP_344774211.1">
    <property type="nucleotide sequence ID" value="NZ_BAABBX010000005.1"/>
</dbReference>
<sequence>MKAPDGRQAAASARTLGLTAAKTMREAFADVPRFLRLKLALLGGAFRRSPWQVVGLVIASLYGIGMMALLVGGLVAARFVPDVTSVRSIVIVVGAAVTTGFLLLPLVFGVDDTLDPRKFALFGIPTDRLAVGLAAGSILSVPAIVLAVCALATVVTWSHGFWLAVLALISAVLATATSVLAARVATAAAGFLLDTRRARELTGVVGVLLVVLISPLVLSLSNVDWGARGFSIMTVLADILRWSPMGAAWAVPADTAVGRGGAAALELLIAIAMLAALWLAWRALVAHMLVTPSRSGEVKTYAGLGWFSVMPATPWGAVAARSLSYWGRDARYWVSLVMIPVIPIIILTAFAVVHAIPGTYPALLPLPIMVLFLGWAAHNDVAYDGTAIWLHVVAGTTGLADRIGRLVPLLFIGIPLIVVGTAVSVYFYGDAHVALALVGVTVCELFVGLGLSSVTSTLTPYPVPKPGDSPFAQPQSVGAAAAVVQGFSLVVIIVLSAPAIVFGVLGVFVDPAWFVSSLWAGLVVGALALVGGVVGGAAIFNRRGPQMLDAAVKAA</sequence>
<feature type="transmembrane region" description="Helical" evidence="1">
    <location>
        <begin position="53"/>
        <end position="77"/>
    </location>
</feature>
<evidence type="ECO:0000313" key="3">
    <source>
        <dbReference type="Proteomes" id="UP001500213"/>
    </source>
</evidence>
<gene>
    <name evidence="2" type="ORF">GCM10022288_08840</name>
</gene>
<accession>A0ABP8ALY8</accession>
<comment type="caution">
    <text evidence="2">The sequence shown here is derived from an EMBL/GenBank/DDBJ whole genome shotgun (WGS) entry which is preliminary data.</text>
</comment>
<feature type="transmembrane region" description="Helical" evidence="1">
    <location>
        <begin position="517"/>
        <end position="540"/>
    </location>
</feature>
<feature type="transmembrane region" description="Helical" evidence="1">
    <location>
        <begin position="406"/>
        <end position="428"/>
    </location>
</feature>
<feature type="transmembrane region" description="Helical" evidence="1">
    <location>
        <begin position="332"/>
        <end position="356"/>
    </location>
</feature>
<keyword evidence="3" id="KW-1185">Reference proteome</keyword>
<evidence type="ECO:0000256" key="1">
    <source>
        <dbReference type="SAM" id="Phobius"/>
    </source>
</evidence>
<feature type="transmembrane region" description="Helical" evidence="1">
    <location>
        <begin position="89"/>
        <end position="108"/>
    </location>
</feature>
<keyword evidence="1" id="KW-0812">Transmembrane</keyword>
<feature type="transmembrane region" description="Helical" evidence="1">
    <location>
        <begin position="301"/>
        <end position="320"/>
    </location>
</feature>
<evidence type="ECO:0000313" key="2">
    <source>
        <dbReference type="EMBL" id="GAA4185963.1"/>
    </source>
</evidence>
<reference evidence="3" key="1">
    <citation type="journal article" date="2019" name="Int. J. Syst. Evol. Microbiol.">
        <title>The Global Catalogue of Microorganisms (GCM) 10K type strain sequencing project: providing services to taxonomists for standard genome sequencing and annotation.</title>
        <authorList>
            <consortium name="The Broad Institute Genomics Platform"/>
            <consortium name="The Broad Institute Genome Sequencing Center for Infectious Disease"/>
            <person name="Wu L."/>
            <person name="Ma J."/>
        </authorList>
    </citation>
    <scope>NUCLEOTIDE SEQUENCE [LARGE SCALE GENOMIC DNA]</scope>
    <source>
        <strain evidence="3">JCM 17593</strain>
    </source>
</reference>
<feature type="transmembrane region" description="Helical" evidence="1">
    <location>
        <begin position="263"/>
        <end position="281"/>
    </location>
</feature>
<keyword evidence="1" id="KW-0472">Membrane</keyword>
<feature type="transmembrane region" description="Helical" evidence="1">
    <location>
        <begin position="129"/>
        <end position="155"/>
    </location>
</feature>
<feature type="transmembrane region" description="Helical" evidence="1">
    <location>
        <begin position="434"/>
        <end position="458"/>
    </location>
</feature>
<dbReference type="EMBL" id="BAABBX010000005">
    <property type="protein sequence ID" value="GAA4185963.1"/>
    <property type="molecule type" value="Genomic_DNA"/>
</dbReference>
<name>A0ABP8ALY8_9MICO</name>
<dbReference type="Proteomes" id="UP001500213">
    <property type="component" value="Unassembled WGS sequence"/>
</dbReference>
<protein>
    <recommendedName>
        <fullName evidence="4">ABC transporter permease</fullName>
    </recommendedName>
</protein>
<feature type="transmembrane region" description="Helical" evidence="1">
    <location>
        <begin position="479"/>
        <end position="505"/>
    </location>
</feature>
<feature type="transmembrane region" description="Helical" evidence="1">
    <location>
        <begin position="161"/>
        <end position="181"/>
    </location>
</feature>
<evidence type="ECO:0008006" key="4">
    <source>
        <dbReference type="Google" id="ProtNLM"/>
    </source>
</evidence>
<organism evidence="2 3">
    <name type="scientific">Gryllotalpicola kribbensis</name>
    <dbReference type="NCBI Taxonomy" id="993084"/>
    <lineage>
        <taxon>Bacteria</taxon>
        <taxon>Bacillati</taxon>
        <taxon>Actinomycetota</taxon>
        <taxon>Actinomycetes</taxon>
        <taxon>Micrococcales</taxon>
        <taxon>Microbacteriaceae</taxon>
        <taxon>Gryllotalpicola</taxon>
    </lineage>
</organism>